<feature type="region of interest" description="Disordered" evidence="1">
    <location>
        <begin position="59"/>
        <end position="81"/>
    </location>
</feature>
<reference evidence="2" key="2">
    <citation type="submission" date="2020-09" db="EMBL/GenBank/DDBJ databases">
        <authorList>
            <person name="Sun Q."/>
            <person name="Kim S."/>
        </authorList>
    </citation>
    <scope>NUCLEOTIDE SEQUENCE</scope>
    <source>
        <strain evidence="2">KCTC 23077</strain>
    </source>
</reference>
<name>A0A918T295_9GAMM</name>
<organism evidence="2 3">
    <name type="scientific">Cognatilysobacter bugurensis</name>
    <dbReference type="NCBI Taxonomy" id="543356"/>
    <lineage>
        <taxon>Bacteria</taxon>
        <taxon>Pseudomonadati</taxon>
        <taxon>Pseudomonadota</taxon>
        <taxon>Gammaproteobacteria</taxon>
        <taxon>Lysobacterales</taxon>
        <taxon>Lysobacteraceae</taxon>
        <taxon>Cognatilysobacter</taxon>
    </lineage>
</organism>
<keyword evidence="3" id="KW-1185">Reference proteome</keyword>
<evidence type="ECO:0000313" key="3">
    <source>
        <dbReference type="Proteomes" id="UP000646426"/>
    </source>
</evidence>
<protein>
    <submittedName>
        <fullName evidence="2">Uncharacterized protein</fullName>
    </submittedName>
</protein>
<dbReference type="Proteomes" id="UP000646426">
    <property type="component" value="Unassembled WGS sequence"/>
</dbReference>
<sequence length="81" mass="8611">MEAGGSMDRYLSEAGWRREHQLRNEVSRVCIALGLARGALASGDQSTLEEMLAEAEDAAEGCREALGSQSAPLRRPGVGHA</sequence>
<accession>A0A918T295</accession>
<dbReference type="AlphaFoldDB" id="A0A918T295"/>
<reference evidence="2" key="1">
    <citation type="journal article" date="2014" name="Int. J. Syst. Evol. Microbiol.">
        <title>Complete genome sequence of Corynebacterium casei LMG S-19264T (=DSM 44701T), isolated from a smear-ripened cheese.</title>
        <authorList>
            <consortium name="US DOE Joint Genome Institute (JGI-PGF)"/>
            <person name="Walter F."/>
            <person name="Albersmeier A."/>
            <person name="Kalinowski J."/>
            <person name="Ruckert C."/>
        </authorList>
    </citation>
    <scope>NUCLEOTIDE SEQUENCE</scope>
    <source>
        <strain evidence="2">KCTC 23077</strain>
    </source>
</reference>
<evidence type="ECO:0000313" key="2">
    <source>
        <dbReference type="EMBL" id="GHA86407.1"/>
    </source>
</evidence>
<dbReference type="RefSeq" id="WP_189457179.1">
    <property type="nucleotide sequence ID" value="NZ_BMYD01000004.1"/>
</dbReference>
<dbReference type="EMBL" id="BMYD01000004">
    <property type="protein sequence ID" value="GHA86407.1"/>
    <property type="molecule type" value="Genomic_DNA"/>
</dbReference>
<comment type="caution">
    <text evidence="2">The sequence shown here is derived from an EMBL/GenBank/DDBJ whole genome shotgun (WGS) entry which is preliminary data.</text>
</comment>
<gene>
    <name evidence="2" type="ORF">GCM10007067_25570</name>
</gene>
<proteinExistence type="predicted"/>
<evidence type="ECO:0000256" key="1">
    <source>
        <dbReference type="SAM" id="MobiDB-lite"/>
    </source>
</evidence>